<organism evidence="2 3">
    <name type="scientific">Anopheles melas</name>
    <dbReference type="NCBI Taxonomy" id="34690"/>
    <lineage>
        <taxon>Eukaryota</taxon>
        <taxon>Metazoa</taxon>
        <taxon>Ecdysozoa</taxon>
        <taxon>Arthropoda</taxon>
        <taxon>Hexapoda</taxon>
        <taxon>Insecta</taxon>
        <taxon>Pterygota</taxon>
        <taxon>Neoptera</taxon>
        <taxon>Endopterygota</taxon>
        <taxon>Diptera</taxon>
        <taxon>Nematocera</taxon>
        <taxon>Culicoidea</taxon>
        <taxon>Culicidae</taxon>
        <taxon>Anophelinae</taxon>
        <taxon>Anopheles</taxon>
    </lineage>
</organism>
<dbReference type="Proteomes" id="UP000075902">
    <property type="component" value="Unassembled WGS sequence"/>
</dbReference>
<reference evidence="3" key="1">
    <citation type="submission" date="2014-01" db="EMBL/GenBank/DDBJ databases">
        <title>The Genome Sequence of Anopheles melas CM1001059_A (V2).</title>
        <authorList>
            <consortium name="The Broad Institute Genomics Platform"/>
            <person name="Neafsey D.E."/>
            <person name="Besansky N."/>
            <person name="Howell P."/>
            <person name="Walton C."/>
            <person name="Young S.K."/>
            <person name="Zeng Q."/>
            <person name="Gargeya S."/>
            <person name="Fitzgerald M."/>
            <person name="Haas B."/>
            <person name="Abouelleil A."/>
            <person name="Allen A.W."/>
            <person name="Alvarado L."/>
            <person name="Arachchi H.M."/>
            <person name="Berlin A.M."/>
            <person name="Chapman S.B."/>
            <person name="Gainer-Dewar J."/>
            <person name="Goldberg J."/>
            <person name="Griggs A."/>
            <person name="Gujja S."/>
            <person name="Hansen M."/>
            <person name="Howarth C."/>
            <person name="Imamovic A."/>
            <person name="Ireland A."/>
            <person name="Larimer J."/>
            <person name="McCowan C."/>
            <person name="Murphy C."/>
            <person name="Pearson M."/>
            <person name="Poon T.W."/>
            <person name="Priest M."/>
            <person name="Roberts A."/>
            <person name="Saif S."/>
            <person name="Shea T."/>
            <person name="Sisk P."/>
            <person name="Sykes S."/>
            <person name="Wortman J."/>
            <person name="Nusbaum C."/>
            <person name="Birren B."/>
        </authorList>
    </citation>
    <scope>NUCLEOTIDE SEQUENCE [LARGE SCALE GENOMIC DNA]</scope>
    <source>
        <strain evidence="3">CM1001059</strain>
    </source>
</reference>
<reference evidence="2" key="2">
    <citation type="submission" date="2020-05" db="UniProtKB">
        <authorList>
            <consortium name="EnsemblMetazoa"/>
        </authorList>
    </citation>
    <scope>IDENTIFICATION</scope>
    <source>
        <strain evidence="2">CM1001059</strain>
    </source>
</reference>
<name>A0A182UJM3_9DIPT</name>
<sequence length="191" mass="21303">MLKKYVLKLTNTIGTVDYLKRRSSTPTEVIRQQQQQQQPQYQENLPHSQKGPGLGKFTRNGRKCLRRRFSSISSADSGILEEIDQEDELQAQMQQRQEQHQQQQKQRELLEEEDPQEHDSALTTPASEEVDSGSGTVTATATIRLPPTTLDTALLAVPVAQIIISTAIAELRSALLFYPLVCMGGDTRGGV</sequence>
<dbReference type="STRING" id="34690.A0A182UJM3"/>
<dbReference type="EnsemblMetazoa" id="AMEC021582-RA">
    <property type="protein sequence ID" value="AMEC021582-PA"/>
    <property type="gene ID" value="AMEC021582"/>
</dbReference>
<protein>
    <submittedName>
        <fullName evidence="2">Uncharacterized protein</fullName>
    </submittedName>
</protein>
<accession>A0A182UJM3</accession>
<feature type="compositionally biased region" description="Low complexity" evidence="1">
    <location>
        <begin position="90"/>
        <end position="104"/>
    </location>
</feature>
<feature type="region of interest" description="Disordered" evidence="1">
    <location>
        <begin position="22"/>
        <end position="60"/>
    </location>
</feature>
<feature type="region of interest" description="Disordered" evidence="1">
    <location>
        <begin position="89"/>
        <end position="138"/>
    </location>
</feature>
<dbReference type="VEuPathDB" id="VectorBase:AMEC021582"/>
<dbReference type="AlphaFoldDB" id="A0A182UJM3"/>
<evidence type="ECO:0000256" key="1">
    <source>
        <dbReference type="SAM" id="MobiDB-lite"/>
    </source>
</evidence>
<evidence type="ECO:0000313" key="3">
    <source>
        <dbReference type="Proteomes" id="UP000075902"/>
    </source>
</evidence>
<feature type="compositionally biased region" description="Low complexity" evidence="1">
    <location>
        <begin position="32"/>
        <end position="42"/>
    </location>
</feature>
<proteinExistence type="predicted"/>
<evidence type="ECO:0000313" key="2">
    <source>
        <dbReference type="EnsemblMetazoa" id="AMEC021582-PA"/>
    </source>
</evidence>
<keyword evidence="3" id="KW-1185">Reference proteome</keyword>